<gene>
    <name evidence="2" type="ORF">NDU88_006349</name>
</gene>
<evidence type="ECO:0008006" key="4">
    <source>
        <dbReference type="Google" id="ProtNLM"/>
    </source>
</evidence>
<protein>
    <recommendedName>
        <fullName evidence="4">Reverse transcriptase domain-containing protein</fullName>
    </recommendedName>
</protein>
<name>A0AAV7TYB2_PLEWA</name>
<organism evidence="2 3">
    <name type="scientific">Pleurodeles waltl</name>
    <name type="common">Iberian ribbed newt</name>
    <dbReference type="NCBI Taxonomy" id="8319"/>
    <lineage>
        <taxon>Eukaryota</taxon>
        <taxon>Metazoa</taxon>
        <taxon>Chordata</taxon>
        <taxon>Craniata</taxon>
        <taxon>Vertebrata</taxon>
        <taxon>Euteleostomi</taxon>
        <taxon>Amphibia</taxon>
        <taxon>Batrachia</taxon>
        <taxon>Caudata</taxon>
        <taxon>Salamandroidea</taxon>
        <taxon>Salamandridae</taxon>
        <taxon>Pleurodelinae</taxon>
        <taxon>Pleurodeles</taxon>
    </lineage>
</organism>
<dbReference type="AlphaFoldDB" id="A0AAV7TYB2"/>
<dbReference type="InterPro" id="IPR043502">
    <property type="entry name" value="DNA/RNA_pol_sf"/>
</dbReference>
<accession>A0AAV7TYB2</accession>
<sequence>MLCGIASAAAVFQRPMHHVLKGVSQVTYFQDDILVFGKDVVEHNEALRRVLCGLMIKKEKCKVRNIMAQQYMDDDQYGEYDAGHYDQHMEERLVEALDFHEQDSVNKALVKALRPFAQPIFNFGVRRFGAGSVNEPGRSSDDLQKQTVNTVLSDHEYRAFRNRTTPSVQTSQHSSDSDSADSDVFPVQDKHQGKCKCKAHHAEDSVMPATGKN</sequence>
<dbReference type="Proteomes" id="UP001066276">
    <property type="component" value="Chromosome 3_2"/>
</dbReference>
<evidence type="ECO:0000313" key="3">
    <source>
        <dbReference type="Proteomes" id="UP001066276"/>
    </source>
</evidence>
<keyword evidence="3" id="KW-1185">Reference proteome</keyword>
<dbReference type="SUPFAM" id="SSF56672">
    <property type="entry name" value="DNA/RNA polymerases"/>
    <property type="match status" value="1"/>
</dbReference>
<evidence type="ECO:0000256" key="1">
    <source>
        <dbReference type="SAM" id="MobiDB-lite"/>
    </source>
</evidence>
<proteinExistence type="predicted"/>
<dbReference type="Gene3D" id="3.30.70.270">
    <property type="match status" value="1"/>
</dbReference>
<reference evidence="2" key="1">
    <citation type="journal article" date="2022" name="bioRxiv">
        <title>Sequencing and chromosome-scale assembly of the giantPleurodeles waltlgenome.</title>
        <authorList>
            <person name="Brown T."/>
            <person name="Elewa A."/>
            <person name="Iarovenko S."/>
            <person name="Subramanian E."/>
            <person name="Araus A.J."/>
            <person name="Petzold A."/>
            <person name="Susuki M."/>
            <person name="Suzuki K.-i.T."/>
            <person name="Hayashi T."/>
            <person name="Toyoda A."/>
            <person name="Oliveira C."/>
            <person name="Osipova E."/>
            <person name="Leigh N.D."/>
            <person name="Simon A."/>
            <person name="Yun M.H."/>
        </authorList>
    </citation>
    <scope>NUCLEOTIDE SEQUENCE</scope>
    <source>
        <strain evidence="2">20211129_DDA</strain>
        <tissue evidence="2">Liver</tissue>
    </source>
</reference>
<feature type="compositionally biased region" description="Polar residues" evidence="1">
    <location>
        <begin position="162"/>
        <end position="173"/>
    </location>
</feature>
<evidence type="ECO:0000313" key="2">
    <source>
        <dbReference type="EMBL" id="KAJ1181139.1"/>
    </source>
</evidence>
<dbReference type="InterPro" id="IPR043128">
    <property type="entry name" value="Rev_trsase/Diguanyl_cyclase"/>
</dbReference>
<comment type="caution">
    <text evidence="2">The sequence shown here is derived from an EMBL/GenBank/DDBJ whole genome shotgun (WGS) entry which is preliminary data.</text>
</comment>
<dbReference type="EMBL" id="JANPWB010000006">
    <property type="protein sequence ID" value="KAJ1181139.1"/>
    <property type="molecule type" value="Genomic_DNA"/>
</dbReference>
<feature type="region of interest" description="Disordered" evidence="1">
    <location>
        <begin position="158"/>
        <end position="213"/>
    </location>
</feature>